<dbReference type="GeneID" id="36374585"/>
<accession>A0A090KXL5</accession>
<sequence>MSLEGGTFYNIVMLTLSIIALVFNSLDFLVNFSNKLYKQSLYNCLKLYSNVCAIILSIRNIVVSFANLCILNDDWFFTSKDVCLGRAITDNIIVTLYQVAFVFEIIVFGLSVVHPVFFMKHIDNKTSKICIGFFIIFISIFIGCMMLIGRGNLPQYLGFCVIYNNWTLNFQEAHSSFTLAALILVIIIYIRTARQIGRMSSEEKFKKNLCSFMCWSMFFFMIFGILPNTLLVVSFFMNFDCNFRNVCLDTFYLTICISLIVPFPFALWKNKLIRKHFLELPFVPKVIYRTSITKTSNIIT</sequence>
<evidence type="ECO:0000256" key="1">
    <source>
        <dbReference type="SAM" id="Phobius"/>
    </source>
</evidence>
<dbReference type="AlphaFoldDB" id="A0A090KXL5"/>
<feature type="transmembrane region" description="Helical" evidence="1">
    <location>
        <begin position="6"/>
        <end position="26"/>
    </location>
</feature>
<dbReference type="EMBL" id="LN609528">
    <property type="protein sequence ID" value="CEF62220.1"/>
    <property type="molecule type" value="Genomic_DNA"/>
</dbReference>
<name>A0A090KXL5_STRRB</name>
<dbReference type="RefSeq" id="XP_024501422.1">
    <property type="nucleotide sequence ID" value="XM_024647333.1"/>
</dbReference>
<dbReference type="Proteomes" id="UP000035682">
    <property type="component" value="Unplaced"/>
</dbReference>
<keyword evidence="1" id="KW-0472">Membrane</keyword>
<proteinExistence type="predicted"/>
<reference evidence="2 3" key="1">
    <citation type="submission" date="2014-09" db="EMBL/GenBank/DDBJ databases">
        <authorList>
            <person name="Martin A.A."/>
        </authorList>
    </citation>
    <scope>NUCLEOTIDE SEQUENCE</scope>
    <source>
        <strain evidence="3">ED321</strain>
        <strain evidence="2">ED321 Heterogonic</strain>
    </source>
</reference>
<evidence type="ECO:0000313" key="3">
    <source>
        <dbReference type="Proteomes" id="UP000035682"/>
    </source>
</evidence>
<evidence type="ECO:0000313" key="4">
    <source>
        <dbReference type="WBParaSite" id="SRAE_1000049300.1"/>
    </source>
</evidence>
<feature type="transmembrane region" description="Helical" evidence="1">
    <location>
        <begin position="251"/>
        <end position="268"/>
    </location>
</feature>
<keyword evidence="1" id="KW-1133">Transmembrane helix</keyword>
<dbReference type="WormBase" id="SRAE_1000049300">
    <property type="protein sequence ID" value="SRP09397"/>
    <property type="gene ID" value="WBGene00257090"/>
</dbReference>
<feature type="transmembrane region" description="Helical" evidence="1">
    <location>
        <begin position="212"/>
        <end position="239"/>
    </location>
</feature>
<feature type="transmembrane region" description="Helical" evidence="1">
    <location>
        <begin position="96"/>
        <end position="117"/>
    </location>
</feature>
<protein>
    <submittedName>
        <fullName evidence="2 4">Uncharacterized protein</fullName>
    </submittedName>
</protein>
<feature type="transmembrane region" description="Helical" evidence="1">
    <location>
        <begin position="129"/>
        <end position="149"/>
    </location>
</feature>
<keyword evidence="3" id="KW-1185">Reference proteome</keyword>
<evidence type="ECO:0000313" key="5">
    <source>
        <dbReference type="WormBase" id="SRAE_1000049300"/>
    </source>
</evidence>
<gene>
    <name evidence="2 4 5" type="ORF">SRAE_1000049300</name>
</gene>
<feature type="transmembrane region" description="Helical" evidence="1">
    <location>
        <begin position="173"/>
        <end position="191"/>
    </location>
</feature>
<dbReference type="CTD" id="36374585"/>
<keyword evidence="1" id="KW-0812">Transmembrane</keyword>
<evidence type="ECO:0000313" key="2">
    <source>
        <dbReference type="EMBL" id="CEF62220.1"/>
    </source>
</evidence>
<dbReference type="WBParaSite" id="SRAE_1000049300.1">
    <property type="protein sequence ID" value="SRAE_1000049300.1"/>
    <property type="gene ID" value="WBGene00257090"/>
</dbReference>
<feature type="transmembrane region" description="Helical" evidence="1">
    <location>
        <begin position="47"/>
        <end position="68"/>
    </location>
</feature>
<organism evidence="2">
    <name type="scientific">Strongyloides ratti</name>
    <name type="common">Parasitic roundworm</name>
    <dbReference type="NCBI Taxonomy" id="34506"/>
    <lineage>
        <taxon>Eukaryota</taxon>
        <taxon>Metazoa</taxon>
        <taxon>Ecdysozoa</taxon>
        <taxon>Nematoda</taxon>
        <taxon>Chromadorea</taxon>
        <taxon>Rhabditida</taxon>
        <taxon>Tylenchina</taxon>
        <taxon>Panagrolaimomorpha</taxon>
        <taxon>Strongyloidoidea</taxon>
        <taxon>Strongyloididae</taxon>
        <taxon>Strongyloides</taxon>
    </lineage>
</organism>
<reference evidence="4" key="2">
    <citation type="submission" date="2020-12" db="UniProtKB">
        <authorList>
            <consortium name="WormBaseParasite"/>
        </authorList>
    </citation>
    <scope>IDENTIFICATION</scope>
</reference>